<reference evidence="1 2" key="1">
    <citation type="journal article" date="2020" name="Nature">
        <title>Bacterial chemolithoautotrophy via manganese oxidation.</title>
        <authorList>
            <person name="Yu H."/>
            <person name="Leadbetter J.R."/>
        </authorList>
    </citation>
    <scope>NUCLEOTIDE SEQUENCE [LARGE SCALE GENOMIC DNA]</scope>
    <source>
        <strain evidence="1 2">Mn-1</strain>
    </source>
</reference>
<protein>
    <recommendedName>
        <fullName evidence="3">Type II secretion system protein GspG C-terminal domain-containing protein</fullName>
    </recommendedName>
</protein>
<evidence type="ECO:0008006" key="3">
    <source>
        <dbReference type="Google" id="ProtNLM"/>
    </source>
</evidence>
<dbReference type="SUPFAM" id="SSF54523">
    <property type="entry name" value="Pili subunits"/>
    <property type="match status" value="1"/>
</dbReference>
<dbReference type="RefSeq" id="WP_168062666.1">
    <property type="nucleotide sequence ID" value="NZ_VTOW01000004.1"/>
</dbReference>
<gene>
    <name evidence="1" type="ORF">MNODULE_18385</name>
</gene>
<name>A0A7X6DST1_9BACT</name>
<dbReference type="Proteomes" id="UP000534783">
    <property type="component" value="Unassembled WGS sequence"/>
</dbReference>
<evidence type="ECO:0000313" key="2">
    <source>
        <dbReference type="Proteomes" id="UP000534783"/>
    </source>
</evidence>
<dbReference type="EMBL" id="VTOW01000004">
    <property type="protein sequence ID" value="NKE72722.1"/>
    <property type="molecule type" value="Genomic_DNA"/>
</dbReference>
<proteinExistence type="predicted"/>
<sequence length="110" mass="12393">MVGGLIGIAMPYYQKLALEAKEVTLKTGLVNIRSGIVLYQALQRHYPTDLKSLVREKYILPVNDKIISREYLIAQSVDTEGNLLDPFGNHYRYDPVTGQVASSTEGYESW</sequence>
<keyword evidence="2" id="KW-1185">Reference proteome</keyword>
<evidence type="ECO:0000313" key="1">
    <source>
        <dbReference type="EMBL" id="NKE72722.1"/>
    </source>
</evidence>
<accession>A0A7X6DST1</accession>
<organism evidence="1 2">
    <name type="scientific">Candidatus Manganitrophus noduliformans</name>
    <dbReference type="NCBI Taxonomy" id="2606439"/>
    <lineage>
        <taxon>Bacteria</taxon>
        <taxon>Pseudomonadati</taxon>
        <taxon>Nitrospirota</taxon>
        <taxon>Nitrospiria</taxon>
        <taxon>Candidatus Troglogloeales</taxon>
        <taxon>Candidatus Manganitrophaceae</taxon>
        <taxon>Candidatus Manganitrophus</taxon>
    </lineage>
</organism>
<dbReference type="Gene3D" id="3.30.700.10">
    <property type="entry name" value="Glycoprotein, Type 4 Pilin"/>
    <property type="match status" value="1"/>
</dbReference>
<comment type="caution">
    <text evidence="1">The sequence shown here is derived from an EMBL/GenBank/DDBJ whole genome shotgun (WGS) entry which is preliminary data.</text>
</comment>
<dbReference type="AlphaFoldDB" id="A0A7X6DST1"/>
<dbReference type="InterPro" id="IPR045584">
    <property type="entry name" value="Pilin-like"/>
</dbReference>